<dbReference type="InterPro" id="IPR004838">
    <property type="entry name" value="NHTrfase_class1_PyrdxlP-BS"/>
</dbReference>
<dbReference type="EMBL" id="FNFD01000003">
    <property type="protein sequence ID" value="SDJ85642.1"/>
    <property type="molecule type" value="Genomic_DNA"/>
</dbReference>
<keyword evidence="12" id="KW-1185">Reference proteome</keyword>
<dbReference type="GO" id="GO:0000105">
    <property type="term" value="P:L-histidine biosynthetic process"/>
    <property type="evidence" value="ECO:0007669"/>
    <property type="project" value="UniProtKB-KW"/>
</dbReference>
<gene>
    <name evidence="11" type="ORF">SAMN05216186_10380</name>
</gene>
<evidence type="ECO:0000256" key="4">
    <source>
        <dbReference type="ARBA" id="ARBA00022605"/>
    </source>
</evidence>
<dbReference type="Gene3D" id="3.90.1150.10">
    <property type="entry name" value="Aspartate Aminotransferase, domain 1"/>
    <property type="match status" value="1"/>
</dbReference>
<dbReference type="InterPro" id="IPR015422">
    <property type="entry name" value="PyrdxlP-dep_Trfase_small"/>
</dbReference>
<dbReference type="CDD" id="cd00609">
    <property type="entry name" value="AAT_like"/>
    <property type="match status" value="1"/>
</dbReference>
<evidence type="ECO:0000313" key="12">
    <source>
        <dbReference type="Proteomes" id="UP000198706"/>
    </source>
</evidence>
<feature type="domain" description="Aminotransferase class I/classII large" evidence="10">
    <location>
        <begin position="34"/>
        <end position="350"/>
    </location>
</feature>
<organism evidence="11 12">
    <name type="scientific">Pseudomonas indica</name>
    <dbReference type="NCBI Taxonomy" id="137658"/>
    <lineage>
        <taxon>Bacteria</taxon>
        <taxon>Pseudomonadati</taxon>
        <taxon>Pseudomonadota</taxon>
        <taxon>Gammaproteobacteria</taxon>
        <taxon>Pseudomonadales</taxon>
        <taxon>Pseudomonadaceae</taxon>
        <taxon>Pseudomonas</taxon>
    </lineage>
</organism>
<dbReference type="AlphaFoldDB" id="A0A1G8X4U8"/>
<dbReference type="RefSeq" id="WP_084333712.1">
    <property type="nucleotide sequence ID" value="NZ_FNFD01000003.1"/>
</dbReference>
<dbReference type="GO" id="GO:0004400">
    <property type="term" value="F:histidinol-phosphate transaminase activity"/>
    <property type="evidence" value="ECO:0007669"/>
    <property type="project" value="UniProtKB-EC"/>
</dbReference>
<comment type="similarity">
    <text evidence="9">Belongs to the class-I pyridoxal-phosphate-dependent aminotransferase family.</text>
</comment>
<dbReference type="Pfam" id="PF00155">
    <property type="entry name" value="Aminotran_1_2"/>
    <property type="match status" value="1"/>
</dbReference>
<dbReference type="PROSITE" id="PS00105">
    <property type="entry name" value="AA_TRANSFER_CLASS_1"/>
    <property type="match status" value="1"/>
</dbReference>
<dbReference type="Proteomes" id="UP000198706">
    <property type="component" value="Unassembled WGS sequence"/>
</dbReference>
<evidence type="ECO:0000313" key="11">
    <source>
        <dbReference type="EMBL" id="SDJ85642.1"/>
    </source>
</evidence>
<dbReference type="InterPro" id="IPR015424">
    <property type="entry name" value="PyrdxlP-dep_Trfase"/>
</dbReference>
<keyword evidence="5 9" id="KW-0808">Transferase</keyword>
<keyword evidence="4" id="KW-0028">Amino-acid biosynthesis</keyword>
<evidence type="ECO:0000256" key="8">
    <source>
        <dbReference type="ARBA" id="ARBA00047481"/>
    </source>
</evidence>
<evidence type="ECO:0000259" key="10">
    <source>
        <dbReference type="Pfam" id="PF00155"/>
    </source>
</evidence>
<name>A0A1G8X4U8_9PSED</name>
<dbReference type="InterPro" id="IPR004839">
    <property type="entry name" value="Aminotransferase_I/II_large"/>
</dbReference>
<keyword evidence="7" id="KW-0368">Histidine biosynthesis</keyword>
<reference evidence="11 12" key="1">
    <citation type="submission" date="2016-10" db="EMBL/GenBank/DDBJ databases">
        <authorList>
            <person name="de Groot N.N."/>
        </authorList>
    </citation>
    <scope>NUCLEOTIDE SEQUENCE [LARGE SCALE GENOMIC DNA]</scope>
    <source>
        <strain evidence="11 12">JCM 21544</strain>
    </source>
</reference>
<dbReference type="STRING" id="137658.SAMN05216186_10380"/>
<accession>A0A1G8X4U8</accession>
<dbReference type="SUPFAM" id="SSF53383">
    <property type="entry name" value="PLP-dependent transferases"/>
    <property type="match status" value="1"/>
</dbReference>
<keyword evidence="3 9" id="KW-0032">Aminotransferase</keyword>
<protein>
    <recommendedName>
        <fullName evidence="9">Aminotransferase</fullName>
        <ecNumber evidence="9">2.6.1.-</ecNumber>
    </recommendedName>
</protein>
<keyword evidence="6" id="KW-0663">Pyridoxal phosphate</keyword>
<evidence type="ECO:0000256" key="1">
    <source>
        <dbReference type="ARBA" id="ARBA00005011"/>
    </source>
</evidence>
<evidence type="ECO:0000256" key="7">
    <source>
        <dbReference type="ARBA" id="ARBA00023102"/>
    </source>
</evidence>
<dbReference type="GO" id="GO:0030170">
    <property type="term" value="F:pyridoxal phosphate binding"/>
    <property type="evidence" value="ECO:0007669"/>
    <property type="project" value="InterPro"/>
</dbReference>
<dbReference type="InterPro" id="IPR050106">
    <property type="entry name" value="HistidinolP_aminotransfase"/>
</dbReference>
<sequence length="365" mass="39669">MRSRFAAHLIEQDNPNPFPGIPALERRTGISITTRLGSNECLDAPMQALQDRFGMQFCELARLYGDPECHALRETLAVMNHVDLDEIVVDGGADALISLCLRAFCDPGDKVVCSAGTYPSFGYFARAAGCVIEEVAYHDDGHALQVDLQALLDAVVRNEAKVVYIANPDNPTGSWQGIGDIAEFVTRLPETCTLVLDEAYIDFCEALQPAFGGTLPGCVRLRSLSKAYALAGLRVGYALAAPDILEQLHKVRIHYAVGGLAQYAAQVALDDPRTLATLTEASFIRDALTAHLSNLGFRVLPSGTNFVSLLLPSAQLAQSLVEYLLEQRISVHRPRHPALDRLVRITLCAAALDEPFLSILQETSP</sequence>
<evidence type="ECO:0000256" key="2">
    <source>
        <dbReference type="ARBA" id="ARBA00007970"/>
    </source>
</evidence>
<evidence type="ECO:0000256" key="9">
    <source>
        <dbReference type="RuleBase" id="RU000481"/>
    </source>
</evidence>
<comment type="pathway">
    <text evidence="1">Amino-acid biosynthesis; L-histidine biosynthesis; L-histidine from 5-phospho-alpha-D-ribose 1-diphosphate: step 7/9.</text>
</comment>
<comment type="similarity">
    <text evidence="2">Belongs to the class-II pyridoxal-phosphate-dependent aminotransferase family. Histidinol-phosphate aminotransferase subfamily.</text>
</comment>
<dbReference type="Gene3D" id="3.40.640.10">
    <property type="entry name" value="Type I PLP-dependent aspartate aminotransferase-like (Major domain)"/>
    <property type="match status" value="1"/>
</dbReference>
<dbReference type="PANTHER" id="PTHR43643">
    <property type="entry name" value="HISTIDINOL-PHOSPHATE AMINOTRANSFERASE 2"/>
    <property type="match status" value="1"/>
</dbReference>
<evidence type="ECO:0000256" key="3">
    <source>
        <dbReference type="ARBA" id="ARBA00022576"/>
    </source>
</evidence>
<dbReference type="PANTHER" id="PTHR43643:SF6">
    <property type="entry name" value="HISTIDINOL-PHOSPHATE AMINOTRANSFERASE"/>
    <property type="match status" value="1"/>
</dbReference>
<dbReference type="InterPro" id="IPR015421">
    <property type="entry name" value="PyrdxlP-dep_Trfase_major"/>
</dbReference>
<dbReference type="EC" id="2.6.1.-" evidence="9"/>
<proteinExistence type="inferred from homology"/>
<evidence type="ECO:0000256" key="5">
    <source>
        <dbReference type="ARBA" id="ARBA00022679"/>
    </source>
</evidence>
<comment type="cofactor">
    <cofactor evidence="9">
        <name>pyridoxal 5'-phosphate</name>
        <dbReference type="ChEBI" id="CHEBI:597326"/>
    </cofactor>
</comment>
<evidence type="ECO:0000256" key="6">
    <source>
        <dbReference type="ARBA" id="ARBA00022898"/>
    </source>
</evidence>
<comment type="catalytic activity">
    <reaction evidence="8">
        <text>L-histidinol phosphate + 2-oxoglutarate = 3-(imidazol-4-yl)-2-oxopropyl phosphate + L-glutamate</text>
        <dbReference type="Rhea" id="RHEA:23744"/>
        <dbReference type="ChEBI" id="CHEBI:16810"/>
        <dbReference type="ChEBI" id="CHEBI:29985"/>
        <dbReference type="ChEBI" id="CHEBI:57766"/>
        <dbReference type="ChEBI" id="CHEBI:57980"/>
        <dbReference type="EC" id="2.6.1.9"/>
    </reaction>
</comment>